<gene>
    <name evidence="2" type="ORF">H1W37_19775</name>
</gene>
<dbReference type="Pfam" id="PF04391">
    <property type="entry name" value="DUF533"/>
    <property type="match status" value="1"/>
</dbReference>
<dbReference type="RefSeq" id="WP_181762100.1">
    <property type="nucleotide sequence ID" value="NZ_BMCR01000013.1"/>
</dbReference>
<evidence type="ECO:0000313" key="2">
    <source>
        <dbReference type="EMBL" id="MBA4613903.1"/>
    </source>
</evidence>
<dbReference type="CDD" id="cd07178">
    <property type="entry name" value="terB_like_YebE"/>
    <property type="match status" value="1"/>
</dbReference>
<comment type="caution">
    <text evidence="2">The sequence shown here is derived from an EMBL/GenBank/DDBJ whole genome shotgun (WGS) entry which is preliminary data.</text>
</comment>
<evidence type="ECO:0000313" key="3">
    <source>
        <dbReference type="Proteomes" id="UP000559404"/>
    </source>
</evidence>
<sequence length="250" mass="25540">MFDAKKLLDGFLGNAAGGAQQGTSGGDMMARGQDYLRSNAGGLAGGALAGGLAGLLLGTKGGRKLGKKAVTYGGMALVAGLAYKAYRDWQGNRDAPGPAGASAPAGGMATGESAVLPPPAESPFAPEHQPGGDRAFALVLLTAMISAAKADGHIDGQEQRRIFDKLDSLELDTEAKAFVMDELRAPLDLDRVVAGASTQEAALEIFAASRLAIDPDHPAEKAYLDLLAARLGLDAGLVAEIDRAVREAEA</sequence>
<organism evidence="2 3">
    <name type="scientific">Stappia taiwanensis</name>
    <dbReference type="NCBI Taxonomy" id="992267"/>
    <lineage>
        <taxon>Bacteria</taxon>
        <taxon>Pseudomonadati</taxon>
        <taxon>Pseudomonadota</taxon>
        <taxon>Alphaproteobacteria</taxon>
        <taxon>Hyphomicrobiales</taxon>
        <taxon>Stappiaceae</taxon>
        <taxon>Stappia</taxon>
    </lineage>
</organism>
<dbReference type="SUPFAM" id="SSF158682">
    <property type="entry name" value="TerB-like"/>
    <property type="match status" value="1"/>
</dbReference>
<dbReference type="Gene3D" id="1.10.3680.10">
    <property type="entry name" value="TerB-like"/>
    <property type="match status" value="1"/>
</dbReference>
<dbReference type="EMBL" id="JACEON010000029">
    <property type="protein sequence ID" value="MBA4613903.1"/>
    <property type="molecule type" value="Genomic_DNA"/>
</dbReference>
<reference evidence="2 3" key="2">
    <citation type="submission" date="2020-08" db="EMBL/GenBank/DDBJ databases">
        <title>Stappia taiwanensis sp. nov., isolated from a coastal thermal spring.</title>
        <authorList>
            <person name="Kampfer P."/>
        </authorList>
    </citation>
    <scope>NUCLEOTIDE SEQUENCE [LARGE SCALE GENOMIC DNA]</scope>
    <source>
        <strain evidence="2 3">DSM 23284</strain>
    </source>
</reference>
<proteinExistence type="predicted"/>
<evidence type="ECO:0000256" key="1">
    <source>
        <dbReference type="SAM" id="MobiDB-lite"/>
    </source>
</evidence>
<keyword evidence="3" id="KW-1185">Reference proteome</keyword>
<dbReference type="InterPro" id="IPR029024">
    <property type="entry name" value="TerB-like"/>
</dbReference>
<reference evidence="2 3" key="1">
    <citation type="submission" date="2020-07" db="EMBL/GenBank/DDBJ databases">
        <authorList>
            <person name="Li M."/>
        </authorList>
    </citation>
    <scope>NUCLEOTIDE SEQUENCE [LARGE SCALE GENOMIC DNA]</scope>
    <source>
        <strain evidence="2 3">DSM 23284</strain>
    </source>
</reference>
<dbReference type="Proteomes" id="UP000559404">
    <property type="component" value="Unassembled WGS sequence"/>
</dbReference>
<dbReference type="InterPro" id="IPR007486">
    <property type="entry name" value="YebE"/>
</dbReference>
<name>A0A838Y4M5_9HYPH</name>
<feature type="region of interest" description="Disordered" evidence="1">
    <location>
        <begin position="94"/>
        <end position="114"/>
    </location>
</feature>
<dbReference type="AlphaFoldDB" id="A0A838Y4M5"/>
<feature type="compositionally biased region" description="Low complexity" evidence="1">
    <location>
        <begin position="95"/>
        <end position="111"/>
    </location>
</feature>
<protein>
    <submittedName>
        <fullName evidence="2">Tellurite resistance TerB family protein</fullName>
    </submittedName>
</protein>
<accession>A0A838Y4M5</accession>